<protein>
    <submittedName>
        <fullName evidence="1">Uncharacterized protein</fullName>
    </submittedName>
</protein>
<accession>A0A2P2ND54</accession>
<name>A0A2P2ND54_RHIMU</name>
<dbReference type="EMBL" id="GGEC01059915">
    <property type="protein sequence ID" value="MBX40399.1"/>
    <property type="molecule type" value="Transcribed_RNA"/>
</dbReference>
<sequence>MRLVFGLKKMSNMGL</sequence>
<proteinExistence type="predicted"/>
<evidence type="ECO:0000313" key="1">
    <source>
        <dbReference type="EMBL" id="MBX40399.1"/>
    </source>
</evidence>
<organism evidence="1">
    <name type="scientific">Rhizophora mucronata</name>
    <name type="common">Asiatic mangrove</name>
    <dbReference type="NCBI Taxonomy" id="61149"/>
    <lineage>
        <taxon>Eukaryota</taxon>
        <taxon>Viridiplantae</taxon>
        <taxon>Streptophyta</taxon>
        <taxon>Embryophyta</taxon>
        <taxon>Tracheophyta</taxon>
        <taxon>Spermatophyta</taxon>
        <taxon>Magnoliopsida</taxon>
        <taxon>eudicotyledons</taxon>
        <taxon>Gunneridae</taxon>
        <taxon>Pentapetalae</taxon>
        <taxon>rosids</taxon>
        <taxon>fabids</taxon>
        <taxon>Malpighiales</taxon>
        <taxon>Rhizophoraceae</taxon>
        <taxon>Rhizophora</taxon>
    </lineage>
</organism>
<reference evidence="1" key="1">
    <citation type="submission" date="2018-02" db="EMBL/GenBank/DDBJ databases">
        <title>Rhizophora mucronata_Transcriptome.</title>
        <authorList>
            <person name="Meera S.P."/>
            <person name="Sreeshan A."/>
            <person name="Augustine A."/>
        </authorList>
    </citation>
    <scope>NUCLEOTIDE SEQUENCE</scope>
    <source>
        <tissue evidence="1">Leaf</tissue>
    </source>
</reference>